<keyword evidence="3" id="KW-1185">Reference proteome</keyword>
<dbReference type="Gene3D" id="3.40.47.10">
    <property type="match status" value="1"/>
</dbReference>
<dbReference type="GO" id="GO:0016746">
    <property type="term" value="F:acyltransferase activity"/>
    <property type="evidence" value="ECO:0007669"/>
    <property type="project" value="InterPro"/>
</dbReference>
<proteinExistence type="predicted"/>
<dbReference type="STRING" id="69974.MPLDJ20_20414"/>
<accession>A0A090DEB8</accession>
<dbReference type="AlphaFoldDB" id="A0A090DEB8"/>
<dbReference type="SUPFAM" id="SSF53901">
    <property type="entry name" value="Thiolase-like"/>
    <property type="match status" value="1"/>
</dbReference>
<gene>
    <name evidence="2" type="ORF">MPL3356_150142</name>
</gene>
<dbReference type="EMBL" id="CCMZ01000007">
    <property type="protein sequence ID" value="CDX13950.1"/>
    <property type="molecule type" value="Genomic_DNA"/>
</dbReference>
<evidence type="ECO:0000259" key="1">
    <source>
        <dbReference type="Pfam" id="PF00109"/>
    </source>
</evidence>
<evidence type="ECO:0000313" key="2">
    <source>
        <dbReference type="EMBL" id="CDX13950.1"/>
    </source>
</evidence>
<evidence type="ECO:0000313" key="3">
    <source>
        <dbReference type="Proteomes" id="UP000045285"/>
    </source>
</evidence>
<sequence length="351" mass="36836">MAKADAIVVVGVGARTPLGFDAASSAAAVRAGISAIQDHPYLTDRFGQLMKVTRDAGVPAELQGADRVVEIAFSSALEALRPLLGSGYTAPISLILSTGEPRPGQPEGFASKVSAALRKQLSQHVMLEGGGSTAGGHAGGLLAIHHACKSLREGKARFCLAGGADSYFDLETLEWLDDNEQLHSEGNVFGFCPGEAAGFCLLATLPTAREFGLTPLLEIVGTSTAAEENRIKTKSVVLGEGLGAAFQFLFRDGPIDPVDRIICDMNGERYRGNEYGFAVLRNPGRFRDAADFETPADCWGDVGAASGPLFVSLVSEAVARDYQKGPLSLIWTSSENGARATVLLGAPGKRI</sequence>
<dbReference type="InterPro" id="IPR014030">
    <property type="entry name" value="Ketoacyl_synth_N"/>
</dbReference>
<feature type="domain" description="Beta-ketoacyl synthase-like N-terminal" evidence="1">
    <location>
        <begin position="138"/>
        <end position="207"/>
    </location>
</feature>
<dbReference type="Proteomes" id="UP000045285">
    <property type="component" value="Unassembled WGS sequence"/>
</dbReference>
<protein>
    <submittedName>
        <fullName evidence="2">Beta-ketoacyl synthase</fullName>
    </submittedName>
</protein>
<dbReference type="Pfam" id="PF00109">
    <property type="entry name" value="ketoacyl-synt"/>
    <property type="match status" value="1"/>
</dbReference>
<organism evidence="2 3">
    <name type="scientific">Mesorhizobium plurifarium</name>
    <dbReference type="NCBI Taxonomy" id="69974"/>
    <lineage>
        <taxon>Bacteria</taxon>
        <taxon>Pseudomonadati</taxon>
        <taxon>Pseudomonadota</taxon>
        <taxon>Alphaproteobacteria</taxon>
        <taxon>Hyphomicrobiales</taxon>
        <taxon>Phyllobacteriaceae</taxon>
        <taxon>Mesorhizobium</taxon>
    </lineage>
</organism>
<dbReference type="InterPro" id="IPR016039">
    <property type="entry name" value="Thiolase-like"/>
</dbReference>
<reference evidence="3" key="1">
    <citation type="submission" date="2014-08" db="EMBL/GenBank/DDBJ databases">
        <authorList>
            <person name="Moulin L."/>
        </authorList>
    </citation>
    <scope>NUCLEOTIDE SEQUENCE [LARGE SCALE GENOMIC DNA]</scope>
</reference>
<name>A0A090DEB8_MESPL</name>